<name>A0A6G0WF03_9STRA</name>
<evidence type="ECO:0008006" key="3">
    <source>
        <dbReference type="Google" id="ProtNLM"/>
    </source>
</evidence>
<evidence type="ECO:0000313" key="1">
    <source>
        <dbReference type="EMBL" id="KAF0725952.1"/>
    </source>
</evidence>
<evidence type="ECO:0000313" key="2">
    <source>
        <dbReference type="Proteomes" id="UP000481153"/>
    </source>
</evidence>
<sequence>MVESPSSSSYTSEWGFFAAHETPTKHSFHDHPLKDLRTIPSPQLRPLRTIRRATTCLYQLGDLPPIVPPLPKHTPVQVALPPLPNHPLRHHTTGRLLEKVGVLKYNHQQVVVALRHQYLSWVPVKDKTFEPLKNKPKQSVLVLQDARVEISMRHSRCTWWTLTTAHGRWRFECPSAGACAAWVHTLERVIASLEPSSPLPPSRAMSAPIRIVRRDKL</sequence>
<dbReference type="EMBL" id="VJMJ01000230">
    <property type="protein sequence ID" value="KAF0725952.1"/>
    <property type="molecule type" value="Genomic_DNA"/>
</dbReference>
<accession>A0A6G0WF03</accession>
<keyword evidence="2" id="KW-1185">Reference proteome</keyword>
<comment type="caution">
    <text evidence="1">The sequence shown here is derived from an EMBL/GenBank/DDBJ whole genome shotgun (WGS) entry which is preliminary data.</text>
</comment>
<organism evidence="1 2">
    <name type="scientific">Aphanomyces euteiches</name>
    <dbReference type="NCBI Taxonomy" id="100861"/>
    <lineage>
        <taxon>Eukaryota</taxon>
        <taxon>Sar</taxon>
        <taxon>Stramenopiles</taxon>
        <taxon>Oomycota</taxon>
        <taxon>Saprolegniomycetes</taxon>
        <taxon>Saprolegniales</taxon>
        <taxon>Verrucalvaceae</taxon>
        <taxon>Aphanomyces</taxon>
    </lineage>
</organism>
<gene>
    <name evidence="1" type="ORF">Ae201684_015722</name>
</gene>
<dbReference type="VEuPathDB" id="FungiDB:AeMF1_004032"/>
<dbReference type="SUPFAM" id="SSF50729">
    <property type="entry name" value="PH domain-like"/>
    <property type="match status" value="1"/>
</dbReference>
<proteinExistence type="predicted"/>
<dbReference type="AlphaFoldDB" id="A0A6G0WF03"/>
<protein>
    <recommendedName>
        <fullName evidence="3">PH domain-containing protein</fullName>
    </recommendedName>
</protein>
<reference evidence="1 2" key="1">
    <citation type="submission" date="2019-07" db="EMBL/GenBank/DDBJ databases">
        <title>Genomics analysis of Aphanomyces spp. identifies a new class of oomycete effector associated with host adaptation.</title>
        <authorList>
            <person name="Gaulin E."/>
        </authorList>
    </citation>
    <scope>NUCLEOTIDE SEQUENCE [LARGE SCALE GENOMIC DNA]</scope>
    <source>
        <strain evidence="1 2">ATCC 201684</strain>
    </source>
</reference>
<dbReference type="Proteomes" id="UP000481153">
    <property type="component" value="Unassembled WGS sequence"/>
</dbReference>